<proteinExistence type="predicted"/>
<name>A0A8D5U4P0_9CREN</name>
<dbReference type="EMBL" id="AP024597">
    <property type="protein sequence ID" value="BCU68992.1"/>
    <property type="molecule type" value="Genomic_DNA"/>
</dbReference>
<organism evidence="1 2">
    <name type="scientific">Stygiolobus caldivivus</name>
    <dbReference type="NCBI Taxonomy" id="2824673"/>
    <lineage>
        <taxon>Archaea</taxon>
        <taxon>Thermoproteota</taxon>
        <taxon>Thermoprotei</taxon>
        <taxon>Sulfolobales</taxon>
        <taxon>Sulfolobaceae</taxon>
        <taxon>Stygiolobus</taxon>
    </lineage>
</organism>
<keyword evidence="2" id="KW-1185">Reference proteome</keyword>
<evidence type="ECO:0000313" key="1">
    <source>
        <dbReference type="EMBL" id="BCU68992.1"/>
    </source>
</evidence>
<evidence type="ECO:0000313" key="2">
    <source>
        <dbReference type="Proteomes" id="UP000825123"/>
    </source>
</evidence>
<gene>
    <name evidence="1" type="ORF">KN1_02890</name>
</gene>
<protein>
    <submittedName>
        <fullName evidence="1">Uncharacterized protein</fullName>
    </submittedName>
</protein>
<accession>A0A8D5U4P0</accession>
<dbReference type="Proteomes" id="UP000825123">
    <property type="component" value="Chromosome"/>
</dbReference>
<dbReference type="KEGG" id="csty:KN1_02890"/>
<dbReference type="AlphaFoldDB" id="A0A8D5U4P0"/>
<reference evidence="1 2" key="1">
    <citation type="submission" date="2021-04" db="EMBL/GenBank/DDBJ databases">
        <title>Complete genome sequence of Stygiolobus sp. KN-1.</title>
        <authorList>
            <person name="Nakamura K."/>
            <person name="Sakai H."/>
            <person name="Kurosawa N."/>
        </authorList>
    </citation>
    <scope>NUCLEOTIDE SEQUENCE [LARGE SCALE GENOMIC DNA]</scope>
    <source>
        <strain evidence="1 2">KN-1</strain>
    </source>
</reference>
<sequence length="102" mass="11827">MGVKMLLSKDDIGVDKILRKNNDNDECEIYVAEKGNNVFIIGIFEGRHTKYYFKVAPAFTGSWSCEELVYFPFGYFGFSDNESELKIKLREKLKELETNVLK</sequence>